<keyword evidence="4" id="KW-0812">Transmembrane</keyword>
<dbReference type="InterPro" id="IPR050665">
    <property type="entry name" value="Cytochrome_P450_Monooxygen"/>
</dbReference>
<evidence type="ECO:0000256" key="8">
    <source>
        <dbReference type="ARBA" id="ARBA00023004"/>
    </source>
</evidence>
<sequence length="515" mass="58519">MVMGTLIMYLSCSLCLFLLLILNKFITKVWWTPIRVQSFMSSQGIRGPSYRILHGNTKEIMNMRNEVLKSSPMELSHQLLPRVQPHIYSWIKLYGKNFLCWYGPQAQLMVTEPELIKEVLSNKDGDYPKILFDAYMKKLLGNGTVTAQGENWVNLRKLSNHAFHAECLKGMIPAMITSVEMMLERWRHHDGKEIEVFQEFKVLASEIISRTAFGSSYLEGEQIIDMLTKIAHLISKNRYKIRIPGVGKFVKTCDDVESEKLEQGIRNCILNMIKKREESVITGRLENYGNDFLGLLVKASHDADKRMKLSVDDVIDECKTFYVGGHETTTSLLAWTVLLLAIHIDWQDKARKEVVELFGKQNPTPDGISRLKIMSMIVNESLRLYPPVVSLARQIHDKVVLGNLILPAKVQVSIPILAIHHDPQIWGEDVDHFKPERFAQGVAKATNNNIAAFLPFGLGPRNCVGSNFAVTEAKIALSMILQHYRFTLSPTYVHSPAYLLTMNPKNGIQVKLQAL</sequence>
<comment type="caution">
    <text evidence="12">The sequence shown here is derived from an EMBL/GenBank/DDBJ whole genome shotgun (WGS) entry which is preliminary data.</text>
</comment>
<dbReference type="PROSITE" id="PS00086">
    <property type="entry name" value="CYTOCHROME_P450"/>
    <property type="match status" value="1"/>
</dbReference>
<dbReference type="Proteomes" id="UP001174677">
    <property type="component" value="Chromosome 9"/>
</dbReference>
<evidence type="ECO:0000256" key="6">
    <source>
        <dbReference type="ARBA" id="ARBA00022989"/>
    </source>
</evidence>
<evidence type="ECO:0008006" key="14">
    <source>
        <dbReference type="Google" id="ProtNLM"/>
    </source>
</evidence>
<evidence type="ECO:0000256" key="9">
    <source>
        <dbReference type="ARBA" id="ARBA00023033"/>
    </source>
</evidence>
<dbReference type="InterPro" id="IPR002401">
    <property type="entry name" value="Cyt_P450_E_grp-I"/>
</dbReference>
<reference evidence="12" key="1">
    <citation type="journal article" date="2023" name="Plant Biotechnol. J.">
        <title>Chromosome-level wild Hevea brasiliensis genome provides new tools for genomic-assisted breeding and valuable loci to elevate rubber yield.</title>
        <authorList>
            <person name="Cheng H."/>
            <person name="Song X."/>
            <person name="Hu Y."/>
            <person name="Wu T."/>
            <person name="Yang Q."/>
            <person name="An Z."/>
            <person name="Feng S."/>
            <person name="Deng Z."/>
            <person name="Wu W."/>
            <person name="Zeng X."/>
            <person name="Tu M."/>
            <person name="Wang X."/>
            <person name="Huang H."/>
        </authorList>
    </citation>
    <scope>NUCLEOTIDE SEQUENCE</scope>
    <source>
        <strain evidence="12">MT/VB/25A 57/8</strain>
    </source>
</reference>
<evidence type="ECO:0000256" key="3">
    <source>
        <dbReference type="ARBA" id="ARBA00022617"/>
    </source>
</evidence>
<evidence type="ECO:0000256" key="10">
    <source>
        <dbReference type="ARBA" id="ARBA00023136"/>
    </source>
</evidence>
<dbReference type="InterPro" id="IPR001128">
    <property type="entry name" value="Cyt_P450"/>
</dbReference>
<keyword evidence="9 11" id="KW-0503">Monooxygenase</keyword>
<keyword evidence="8 11" id="KW-0408">Iron</keyword>
<dbReference type="PANTHER" id="PTHR24282">
    <property type="entry name" value="CYTOCHROME P450 FAMILY MEMBER"/>
    <property type="match status" value="1"/>
</dbReference>
<evidence type="ECO:0000256" key="11">
    <source>
        <dbReference type="RuleBase" id="RU000461"/>
    </source>
</evidence>
<keyword evidence="10" id="KW-0472">Membrane</keyword>
<dbReference type="Gene3D" id="1.10.630.10">
    <property type="entry name" value="Cytochrome P450"/>
    <property type="match status" value="1"/>
</dbReference>
<dbReference type="SUPFAM" id="SSF48264">
    <property type="entry name" value="Cytochrome P450"/>
    <property type="match status" value="1"/>
</dbReference>
<evidence type="ECO:0000313" key="12">
    <source>
        <dbReference type="EMBL" id="KAJ9174132.1"/>
    </source>
</evidence>
<accession>A0ABQ9M3S7</accession>
<organism evidence="12 13">
    <name type="scientific">Hevea brasiliensis</name>
    <name type="common">Para rubber tree</name>
    <name type="synonym">Siphonia brasiliensis</name>
    <dbReference type="NCBI Taxonomy" id="3981"/>
    <lineage>
        <taxon>Eukaryota</taxon>
        <taxon>Viridiplantae</taxon>
        <taxon>Streptophyta</taxon>
        <taxon>Embryophyta</taxon>
        <taxon>Tracheophyta</taxon>
        <taxon>Spermatophyta</taxon>
        <taxon>Magnoliopsida</taxon>
        <taxon>eudicotyledons</taxon>
        <taxon>Gunneridae</taxon>
        <taxon>Pentapetalae</taxon>
        <taxon>rosids</taxon>
        <taxon>fabids</taxon>
        <taxon>Malpighiales</taxon>
        <taxon>Euphorbiaceae</taxon>
        <taxon>Crotonoideae</taxon>
        <taxon>Micrandreae</taxon>
        <taxon>Hevea</taxon>
    </lineage>
</organism>
<keyword evidence="3 11" id="KW-0349">Heme</keyword>
<keyword evidence="5 11" id="KW-0479">Metal-binding</keyword>
<evidence type="ECO:0000256" key="4">
    <source>
        <dbReference type="ARBA" id="ARBA00022692"/>
    </source>
</evidence>
<evidence type="ECO:0000256" key="7">
    <source>
        <dbReference type="ARBA" id="ARBA00023002"/>
    </source>
</evidence>
<dbReference type="PRINTS" id="PR00463">
    <property type="entry name" value="EP450I"/>
</dbReference>
<dbReference type="Pfam" id="PF00067">
    <property type="entry name" value="p450"/>
    <property type="match status" value="1"/>
</dbReference>
<dbReference type="InterPro" id="IPR017972">
    <property type="entry name" value="Cyt_P450_CS"/>
</dbReference>
<gene>
    <name evidence="12" type="ORF">P3X46_017192</name>
</gene>
<evidence type="ECO:0000256" key="1">
    <source>
        <dbReference type="ARBA" id="ARBA00004167"/>
    </source>
</evidence>
<protein>
    <recommendedName>
        <fullName evidence="14">Cytochrome P450</fullName>
    </recommendedName>
</protein>
<evidence type="ECO:0000256" key="2">
    <source>
        <dbReference type="ARBA" id="ARBA00010617"/>
    </source>
</evidence>
<keyword evidence="7 11" id="KW-0560">Oxidoreductase</keyword>
<keyword evidence="13" id="KW-1185">Reference proteome</keyword>
<comment type="similarity">
    <text evidence="2 11">Belongs to the cytochrome P450 family.</text>
</comment>
<dbReference type="InterPro" id="IPR036396">
    <property type="entry name" value="Cyt_P450_sf"/>
</dbReference>
<evidence type="ECO:0000313" key="13">
    <source>
        <dbReference type="Proteomes" id="UP001174677"/>
    </source>
</evidence>
<dbReference type="EMBL" id="JARPOI010000009">
    <property type="protein sequence ID" value="KAJ9174132.1"/>
    <property type="molecule type" value="Genomic_DNA"/>
</dbReference>
<dbReference type="PRINTS" id="PR00385">
    <property type="entry name" value="P450"/>
</dbReference>
<keyword evidence="6" id="KW-1133">Transmembrane helix</keyword>
<comment type="subcellular location">
    <subcellularLocation>
        <location evidence="1">Membrane</location>
        <topology evidence="1">Single-pass membrane protein</topology>
    </subcellularLocation>
</comment>
<name>A0ABQ9M3S7_HEVBR</name>
<evidence type="ECO:0000256" key="5">
    <source>
        <dbReference type="ARBA" id="ARBA00022723"/>
    </source>
</evidence>
<proteinExistence type="inferred from homology"/>
<dbReference type="PANTHER" id="PTHR24282:SF236">
    <property type="entry name" value="CYTOCHROME P450"/>
    <property type="match status" value="1"/>
</dbReference>